<feature type="compositionally biased region" description="Low complexity" evidence="1">
    <location>
        <begin position="343"/>
        <end position="370"/>
    </location>
</feature>
<feature type="region of interest" description="Disordered" evidence="1">
    <location>
        <begin position="269"/>
        <end position="371"/>
    </location>
</feature>
<dbReference type="AlphaFoldDB" id="A0A9N9VTA8"/>
<accession>A0A9N9VTA8</accession>
<keyword evidence="3" id="KW-1185">Reference proteome</keyword>
<evidence type="ECO:0000256" key="1">
    <source>
        <dbReference type="SAM" id="MobiDB-lite"/>
    </source>
</evidence>
<protein>
    <submittedName>
        <fullName evidence="2">Uncharacterized protein</fullName>
    </submittedName>
</protein>
<feature type="region of interest" description="Disordered" evidence="1">
    <location>
        <begin position="113"/>
        <end position="232"/>
    </location>
</feature>
<proteinExistence type="predicted"/>
<organism evidence="2 3">
    <name type="scientific">Clonostachys rhizophaga</name>
    <dbReference type="NCBI Taxonomy" id="160324"/>
    <lineage>
        <taxon>Eukaryota</taxon>
        <taxon>Fungi</taxon>
        <taxon>Dikarya</taxon>
        <taxon>Ascomycota</taxon>
        <taxon>Pezizomycotina</taxon>
        <taxon>Sordariomycetes</taxon>
        <taxon>Hypocreomycetidae</taxon>
        <taxon>Hypocreales</taxon>
        <taxon>Bionectriaceae</taxon>
        <taxon>Clonostachys</taxon>
    </lineage>
</organism>
<dbReference type="EMBL" id="CABFNQ020000730">
    <property type="protein sequence ID" value="CAH0027990.1"/>
    <property type="molecule type" value="Genomic_DNA"/>
</dbReference>
<comment type="caution">
    <text evidence="2">The sequence shown here is derived from an EMBL/GenBank/DDBJ whole genome shotgun (WGS) entry which is preliminary data.</text>
</comment>
<feature type="compositionally biased region" description="Polar residues" evidence="1">
    <location>
        <begin position="313"/>
        <end position="332"/>
    </location>
</feature>
<name>A0A9N9VTA8_9HYPO</name>
<dbReference type="Proteomes" id="UP000696573">
    <property type="component" value="Unassembled WGS sequence"/>
</dbReference>
<sequence>MTLTRVNGISLKDTPANEIDMAASAPLSTIVHEPLIKSNYEVVLGHDVTVLTQLDTPYWTVVVLSSTANSPVRTVVTTEKSLDLAAALAAVHRRSALEVSHFYVAMGKTYDSPIMPPLQGQKRKTKRDGSGLDNEGVRQLSEVEGGDDFDNENYTDSSSESEDDVELGLDLSDESEDEDGLEHIRKPSHRRRRETKNNMFGPRTVPSRQSTSPRMPPPAVGEQTATAPAGDGTIPMPVHPHFYYGQPATLTGAYHSPHPPILGPHHPFPHQHVLLPHHHLPPHPPFPPQGQKPATVPNHPAAAGTPSMLGMYSSPTQRSGGQPINVFQQPKGSSMPPPPAAVPPQLRASNPPAAAAGGPRRPAAPAALPSLPAPRPVSINIHWIGRGSLLVTDTCAPLHGRILERAMQLARLKSGEFGGGVAPGQAEQQHRMMALLKRVRAGDVVYEVTSRVDDLSPLLARMGPPSQVGFPCFDVEIVLQSGDGED</sequence>
<evidence type="ECO:0000313" key="2">
    <source>
        <dbReference type="EMBL" id="CAH0027990.1"/>
    </source>
</evidence>
<gene>
    <name evidence="2" type="ORF">CRHIZ90672A_00001964</name>
</gene>
<evidence type="ECO:0000313" key="3">
    <source>
        <dbReference type="Proteomes" id="UP000696573"/>
    </source>
</evidence>
<feature type="compositionally biased region" description="Acidic residues" evidence="1">
    <location>
        <begin position="144"/>
        <end position="180"/>
    </location>
</feature>
<reference evidence="2" key="1">
    <citation type="submission" date="2021-10" db="EMBL/GenBank/DDBJ databases">
        <authorList>
            <person name="Piombo E."/>
        </authorList>
    </citation>
    <scope>NUCLEOTIDE SEQUENCE</scope>
</reference>
<dbReference type="OrthoDB" id="5150023at2759"/>